<proteinExistence type="predicted"/>
<gene>
    <name evidence="2" type="ORF">GUJ93_ZPchr0003g18075</name>
</gene>
<dbReference type="Proteomes" id="UP000729402">
    <property type="component" value="Unassembled WGS sequence"/>
</dbReference>
<dbReference type="EMBL" id="JAAALK010000286">
    <property type="protein sequence ID" value="KAG8062648.1"/>
    <property type="molecule type" value="Genomic_DNA"/>
</dbReference>
<name>A0A8J5SC91_ZIZPA</name>
<accession>A0A8J5SC91</accession>
<protein>
    <submittedName>
        <fullName evidence="2">Uncharacterized protein</fullName>
    </submittedName>
</protein>
<evidence type="ECO:0000256" key="1">
    <source>
        <dbReference type="SAM" id="MobiDB-lite"/>
    </source>
</evidence>
<evidence type="ECO:0000313" key="3">
    <source>
        <dbReference type="Proteomes" id="UP000729402"/>
    </source>
</evidence>
<organism evidence="2 3">
    <name type="scientific">Zizania palustris</name>
    <name type="common">Northern wild rice</name>
    <dbReference type="NCBI Taxonomy" id="103762"/>
    <lineage>
        <taxon>Eukaryota</taxon>
        <taxon>Viridiplantae</taxon>
        <taxon>Streptophyta</taxon>
        <taxon>Embryophyta</taxon>
        <taxon>Tracheophyta</taxon>
        <taxon>Spermatophyta</taxon>
        <taxon>Magnoliopsida</taxon>
        <taxon>Liliopsida</taxon>
        <taxon>Poales</taxon>
        <taxon>Poaceae</taxon>
        <taxon>BOP clade</taxon>
        <taxon>Oryzoideae</taxon>
        <taxon>Oryzeae</taxon>
        <taxon>Zizaniinae</taxon>
        <taxon>Zizania</taxon>
    </lineage>
</organism>
<dbReference type="AlphaFoldDB" id="A0A8J5SC91"/>
<sequence>MVPRWTRAGTARVAGEPGPRAGAPTLGRKRAGTRTLGGRRRCFACQLGARVVQCVGKPGRWRWGTTVLGARGGPGLVARGCGGHPGRWPARGVRRNKRIR</sequence>
<keyword evidence="3" id="KW-1185">Reference proteome</keyword>
<feature type="region of interest" description="Disordered" evidence="1">
    <location>
        <begin position="1"/>
        <end position="31"/>
    </location>
</feature>
<comment type="caution">
    <text evidence="2">The sequence shown here is derived from an EMBL/GenBank/DDBJ whole genome shotgun (WGS) entry which is preliminary data.</text>
</comment>
<evidence type="ECO:0000313" key="2">
    <source>
        <dbReference type="EMBL" id="KAG8062648.1"/>
    </source>
</evidence>
<reference evidence="2" key="2">
    <citation type="submission" date="2021-02" db="EMBL/GenBank/DDBJ databases">
        <authorList>
            <person name="Kimball J.A."/>
            <person name="Haas M.W."/>
            <person name="Macchietto M."/>
            <person name="Kono T."/>
            <person name="Duquette J."/>
            <person name="Shao M."/>
        </authorList>
    </citation>
    <scope>NUCLEOTIDE SEQUENCE</scope>
    <source>
        <tissue evidence="2">Fresh leaf tissue</tissue>
    </source>
</reference>
<feature type="region of interest" description="Disordered" evidence="1">
    <location>
        <begin position="80"/>
        <end position="100"/>
    </location>
</feature>
<reference evidence="2" key="1">
    <citation type="journal article" date="2021" name="bioRxiv">
        <title>Whole Genome Assembly and Annotation of Northern Wild Rice, Zizania palustris L., Supports a Whole Genome Duplication in the Zizania Genus.</title>
        <authorList>
            <person name="Haas M."/>
            <person name="Kono T."/>
            <person name="Macchietto M."/>
            <person name="Millas R."/>
            <person name="McGilp L."/>
            <person name="Shao M."/>
            <person name="Duquette J."/>
            <person name="Hirsch C.N."/>
            <person name="Kimball J."/>
        </authorList>
    </citation>
    <scope>NUCLEOTIDE SEQUENCE</scope>
    <source>
        <tissue evidence="2">Fresh leaf tissue</tissue>
    </source>
</reference>